<reference evidence="3" key="1">
    <citation type="submission" date="2022-10" db="EMBL/GenBank/DDBJ databases">
        <title>Gaoshiqiia sediminis gen. nov., sp. nov., isolated from coastal sediment.</title>
        <authorList>
            <person name="Yu W.X."/>
            <person name="Mu D.S."/>
            <person name="Du J.Z."/>
            <person name="Liang Y.Q."/>
        </authorList>
    </citation>
    <scope>NUCLEOTIDE SEQUENCE</scope>
    <source>
        <strain evidence="3">A06</strain>
    </source>
</reference>
<protein>
    <submittedName>
        <fullName evidence="3">PUR family DNA/RNA-binding protein</fullName>
    </submittedName>
</protein>
<dbReference type="EMBL" id="JAPAAF010000032">
    <property type="protein sequence ID" value="MCW0484260.1"/>
    <property type="molecule type" value="Genomic_DNA"/>
</dbReference>
<evidence type="ECO:0000256" key="1">
    <source>
        <dbReference type="ARBA" id="ARBA00009251"/>
    </source>
</evidence>
<dbReference type="GO" id="GO:0032422">
    <property type="term" value="F:purine-rich negative regulatory element binding"/>
    <property type="evidence" value="ECO:0007669"/>
    <property type="project" value="InterPro"/>
</dbReference>
<dbReference type="Pfam" id="PF11680">
    <property type="entry name" value="DUF3276"/>
    <property type="match status" value="1"/>
</dbReference>
<dbReference type="InterPro" id="IPR006628">
    <property type="entry name" value="PUR-bd_fam"/>
</dbReference>
<keyword evidence="2" id="KW-0238">DNA-binding</keyword>
<comment type="similarity">
    <text evidence="1">Belongs to the PUR DNA-binding protein family.</text>
</comment>
<evidence type="ECO:0000256" key="2">
    <source>
        <dbReference type="ARBA" id="ARBA00023125"/>
    </source>
</evidence>
<proteinExistence type="inferred from homology"/>
<gene>
    <name evidence="3" type="ORF">N2K84_16075</name>
</gene>
<dbReference type="Proteomes" id="UP001163821">
    <property type="component" value="Unassembled WGS sequence"/>
</dbReference>
<keyword evidence="4" id="KW-1185">Reference proteome</keyword>
<dbReference type="AlphaFoldDB" id="A0AA41Y993"/>
<dbReference type="GO" id="GO:0000977">
    <property type="term" value="F:RNA polymerase II transcription regulatory region sequence-specific DNA binding"/>
    <property type="evidence" value="ECO:0007669"/>
    <property type="project" value="InterPro"/>
</dbReference>
<dbReference type="SMART" id="SM00712">
    <property type="entry name" value="PUR"/>
    <property type="match status" value="1"/>
</dbReference>
<organism evidence="3 4">
    <name type="scientific">Gaoshiqia sediminis</name>
    <dbReference type="NCBI Taxonomy" id="2986998"/>
    <lineage>
        <taxon>Bacteria</taxon>
        <taxon>Pseudomonadati</taxon>
        <taxon>Bacteroidota</taxon>
        <taxon>Bacteroidia</taxon>
        <taxon>Marinilabiliales</taxon>
        <taxon>Prolixibacteraceae</taxon>
        <taxon>Gaoshiqia</taxon>
    </lineage>
</organism>
<name>A0AA41Y993_9BACT</name>
<evidence type="ECO:0000313" key="4">
    <source>
        <dbReference type="Proteomes" id="UP001163821"/>
    </source>
</evidence>
<accession>A0AA41Y993</accession>
<dbReference type="Gene3D" id="3.10.450.700">
    <property type="match status" value="1"/>
</dbReference>
<evidence type="ECO:0000313" key="3">
    <source>
        <dbReference type="EMBL" id="MCW0484260.1"/>
    </source>
</evidence>
<comment type="caution">
    <text evidence="3">The sequence shown here is derived from an EMBL/GenBank/DDBJ whole genome shotgun (WGS) entry which is preliminary data.</text>
</comment>
<dbReference type="RefSeq" id="WP_282592853.1">
    <property type="nucleotide sequence ID" value="NZ_JAPAAF010000032.1"/>
</dbReference>
<sequence>MDGFDKHDEINEDVDSKFRQEIYSRAVRAGKRTYFFDVKSTRKDEYYLTITESKKRFDQEGKFHFEKHKIFLYKEDFEKFTDGLAEVVGFILGNQPDYEPEEYQEPEMALEEEMEEPSEEVLVQDYTSVEFEDLAN</sequence>